<keyword evidence="2" id="KW-0813">Transport</keyword>
<keyword evidence="3" id="KW-0547">Nucleotide-binding</keyword>
<dbReference type="InterPro" id="IPR050763">
    <property type="entry name" value="ABC_transporter_ATP-binding"/>
</dbReference>
<keyword evidence="4 6" id="KW-0067">ATP-binding</keyword>
<protein>
    <submittedName>
        <fullName evidence="6">ABC transporter, ATP-binding protein</fullName>
    </submittedName>
</protein>
<keyword evidence="7" id="KW-1185">Reference proteome</keyword>
<dbReference type="OrthoDB" id="9804819at2"/>
<dbReference type="PANTHER" id="PTHR42711">
    <property type="entry name" value="ABC TRANSPORTER ATP-BINDING PROTEIN"/>
    <property type="match status" value="1"/>
</dbReference>
<name>A0A0D1AC75_9LACO</name>
<dbReference type="InterPro" id="IPR003593">
    <property type="entry name" value="AAA+_ATPase"/>
</dbReference>
<dbReference type="Proteomes" id="UP000032279">
    <property type="component" value="Unassembled WGS sequence"/>
</dbReference>
<accession>A0A0D1AC75</accession>
<evidence type="ECO:0000256" key="2">
    <source>
        <dbReference type="ARBA" id="ARBA00022448"/>
    </source>
</evidence>
<dbReference type="RefSeq" id="WP_044009766.1">
    <property type="nucleotide sequence ID" value="NZ_AWTT01000001.1"/>
</dbReference>
<evidence type="ECO:0000256" key="4">
    <source>
        <dbReference type="ARBA" id="ARBA00022840"/>
    </source>
</evidence>
<evidence type="ECO:0000256" key="1">
    <source>
        <dbReference type="ARBA" id="ARBA00005417"/>
    </source>
</evidence>
<dbReference type="PATRIC" id="fig|1335616.4.peg.8"/>
<dbReference type="PROSITE" id="PS00211">
    <property type="entry name" value="ABC_TRANSPORTER_1"/>
    <property type="match status" value="1"/>
</dbReference>
<feature type="domain" description="ABC transporter" evidence="5">
    <location>
        <begin position="5"/>
        <end position="233"/>
    </location>
</feature>
<proteinExistence type="inferred from homology"/>
<sequence length="305" mass="33478">MENKIVVKGVNNSFKKNQVLKGVNLTVKSGSIYALLGANGSGKSTLLKIITGLHAMDSGEVFINDLEITHNPRRIRQTFSLNSQTTTTDEILTGFENLQLIAKLRHLPNTDEVADKLLAQFDLTEARDRRVATYSGGMQRRLDIAMSLVGEPEILFLDEPTTGLDPKSRNDLWAAILDLKQRGKTIFLTTQYLEEADQLADQIGFLQNGHIVATGTPAEMKQLGGHSRLQLIFPTTDAIESAQKILLDFNMSVGTDGSLLIDLTDGVTTSLKALTLLSNHDIPISSFQVLAPTLDDTFMQLIKEA</sequence>
<dbReference type="InterPro" id="IPR003439">
    <property type="entry name" value="ABC_transporter-like_ATP-bd"/>
</dbReference>
<dbReference type="SUPFAM" id="SSF52540">
    <property type="entry name" value="P-loop containing nucleoside triphosphate hydrolases"/>
    <property type="match status" value="1"/>
</dbReference>
<dbReference type="PROSITE" id="PS50893">
    <property type="entry name" value="ABC_TRANSPORTER_2"/>
    <property type="match status" value="1"/>
</dbReference>
<dbReference type="STRING" id="1335616.WDC_0008"/>
<dbReference type="InterPro" id="IPR017871">
    <property type="entry name" value="ABC_transporter-like_CS"/>
</dbReference>
<evidence type="ECO:0000259" key="5">
    <source>
        <dbReference type="PROSITE" id="PS50893"/>
    </source>
</evidence>
<dbReference type="Gene3D" id="3.40.50.300">
    <property type="entry name" value="P-loop containing nucleotide triphosphate hydrolases"/>
    <property type="match status" value="1"/>
</dbReference>
<comment type="similarity">
    <text evidence="1">Belongs to the ABC transporter superfamily.</text>
</comment>
<dbReference type="Pfam" id="PF00005">
    <property type="entry name" value="ABC_tran"/>
    <property type="match status" value="1"/>
</dbReference>
<dbReference type="EMBL" id="AWTT01000001">
    <property type="protein sequence ID" value="KIS04271.1"/>
    <property type="molecule type" value="Genomic_DNA"/>
</dbReference>
<dbReference type="GO" id="GO:0005524">
    <property type="term" value="F:ATP binding"/>
    <property type="evidence" value="ECO:0007669"/>
    <property type="project" value="UniProtKB-KW"/>
</dbReference>
<evidence type="ECO:0000313" key="6">
    <source>
        <dbReference type="EMBL" id="KIS04271.1"/>
    </source>
</evidence>
<evidence type="ECO:0000313" key="7">
    <source>
        <dbReference type="Proteomes" id="UP000032279"/>
    </source>
</evidence>
<organism evidence="6 7">
    <name type="scientific">Paucilactobacillus wasatchensis</name>
    <dbReference type="NCBI Taxonomy" id="1335616"/>
    <lineage>
        <taxon>Bacteria</taxon>
        <taxon>Bacillati</taxon>
        <taxon>Bacillota</taxon>
        <taxon>Bacilli</taxon>
        <taxon>Lactobacillales</taxon>
        <taxon>Lactobacillaceae</taxon>
        <taxon>Paucilactobacillus</taxon>
    </lineage>
</organism>
<reference evidence="6 7" key="1">
    <citation type="submission" date="2013-08" db="EMBL/GenBank/DDBJ databases">
        <title>Lactobacillus wasatchii sp. WDC04, a late gas producing bacteria isolated from aged chedder cheese.</title>
        <authorList>
            <person name="Oberg C.J."/>
            <person name="Culumber M."/>
            <person name="McMahon D.J."/>
            <person name="Broadbent J.R."/>
            <person name="Oberg T.S."/>
            <person name="Ortaki F."/>
        </authorList>
    </citation>
    <scope>NUCLEOTIDE SEQUENCE [LARGE SCALE GENOMIC DNA]</scope>
    <source>
        <strain evidence="6 7">WDC04</strain>
    </source>
</reference>
<evidence type="ECO:0000256" key="3">
    <source>
        <dbReference type="ARBA" id="ARBA00022741"/>
    </source>
</evidence>
<gene>
    <name evidence="6" type="ORF">WDC_0008</name>
</gene>
<dbReference type="GO" id="GO:0016887">
    <property type="term" value="F:ATP hydrolysis activity"/>
    <property type="evidence" value="ECO:0007669"/>
    <property type="project" value="InterPro"/>
</dbReference>
<comment type="caution">
    <text evidence="6">The sequence shown here is derived from an EMBL/GenBank/DDBJ whole genome shotgun (WGS) entry which is preliminary data.</text>
</comment>
<dbReference type="InterPro" id="IPR027417">
    <property type="entry name" value="P-loop_NTPase"/>
</dbReference>
<dbReference type="SMART" id="SM00382">
    <property type="entry name" value="AAA"/>
    <property type="match status" value="1"/>
</dbReference>
<dbReference type="AlphaFoldDB" id="A0A0D1AC75"/>
<dbReference type="PANTHER" id="PTHR42711:SF5">
    <property type="entry name" value="ABC TRANSPORTER ATP-BINDING PROTEIN NATA"/>
    <property type="match status" value="1"/>
</dbReference>